<dbReference type="GO" id="GO:0032299">
    <property type="term" value="C:ribonuclease H2 complex"/>
    <property type="evidence" value="ECO:0007669"/>
    <property type="project" value="TreeGrafter"/>
</dbReference>
<keyword evidence="6 11" id="KW-0540">Nuclease</keyword>
<keyword evidence="7 11" id="KW-0479">Metal-binding</keyword>
<dbReference type="NCBIfam" id="NF000595">
    <property type="entry name" value="PRK00015.1-3"/>
    <property type="match status" value="1"/>
</dbReference>
<sequence length="248" mass="28310">MGFVIGIDEVGRGSLAGPVVVCAALVPRALSLVTRHTSLRLRDSKQLTRNQREKWFAHLTAHPKIRFALAKVYPKTIDRINISQAANLAAFRAFHRLTKSSKLKAHSYSVYLDGGLYLGNNRLGRSLSFPPALTRRGRRRRESRFTLDPRVKPEDDNQKYFAKTIVRADETIPAVSIASIIAKVTRDRLMVRLAKKHPHYGFEVHKGYGTLRHRRAIKKHGPSKAHRLTFLDFLKNSKPKRRNFSRKS</sequence>
<dbReference type="Pfam" id="PF01351">
    <property type="entry name" value="RNase_HII"/>
    <property type="match status" value="2"/>
</dbReference>
<evidence type="ECO:0000256" key="9">
    <source>
        <dbReference type="ARBA" id="ARBA00022801"/>
    </source>
</evidence>
<dbReference type="InterPro" id="IPR001352">
    <property type="entry name" value="RNase_HII/HIII"/>
</dbReference>
<evidence type="ECO:0000313" key="15">
    <source>
        <dbReference type="Proteomes" id="UP000178348"/>
    </source>
</evidence>
<dbReference type="GO" id="GO:0005737">
    <property type="term" value="C:cytoplasm"/>
    <property type="evidence" value="ECO:0007669"/>
    <property type="project" value="UniProtKB-SubCell"/>
</dbReference>
<accession>A0A1G2CMS4</accession>
<keyword evidence="8 11" id="KW-0255">Endonuclease</keyword>
<dbReference type="GO" id="GO:0004523">
    <property type="term" value="F:RNA-DNA hybrid ribonuclease activity"/>
    <property type="evidence" value="ECO:0007669"/>
    <property type="project" value="UniProtKB-UniRule"/>
</dbReference>
<reference evidence="14 15" key="1">
    <citation type="journal article" date="2016" name="Nat. Commun.">
        <title>Thousands of microbial genomes shed light on interconnected biogeochemical processes in an aquifer system.</title>
        <authorList>
            <person name="Anantharaman K."/>
            <person name="Brown C.T."/>
            <person name="Hug L.A."/>
            <person name="Sharon I."/>
            <person name="Castelle C.J."/>
            <person name="Probst A.J."/>
            <person name="Thomas B.C."/>
            <person name="Singh A."/>
            <person name="Wilkins M.J."/>
            <person name="Karaoz U."/>
            <person name="Brodie E.L."/>
            <person name="Williams K.H."/>
            <person name="Hubbard S.S."/>
            <person name="Banfield J.F."/>
        </authorList>
    </citation>
    <scope>NUCLEOTIDE SEQUENCE [LARGE SCALE GENOMIC DNA]</scope>
</reference>
<feature type="domain" description="RNase H type-2" evidence="13">
    <location>
        <begin position="2"/>
        <end position="242"/>
    </location>
</feature>
<evidence type="ECO:0000256" key="10">
    <source>
        <dbReference type="ARBA" id="ARBA00023211"/>
    </source>
</evidence>
<comment type="cofactor">
    <cofactor evidence="11">
        <name>Mn(2+)</name>
        <dbReference type="ChEBI" id="CHEBI:29035"/>
    </cofactor>
    <cofactor evidence="11">
        <name>Mg(2+)</name>
        <dbReference type="ChEBI" id="CHEBI:18420"/>
    </cofactor>
    <text evidence="11">Manganese or magnesium. Binds 1 divalent metal ion per monomer in the absence of substrate. May bind a second metal ion after substrate binding.</text>
</comment>
<name>A0A1G2CMS4_9BACT</name>
<dbReference type="InterPro" id="IPR036397">
    <property type="entry name" value="RNaseH_sf"/>
</dbReference>
<feature type="binding site" evidence="11">
    <location>
        <position position="8"/>
    </location>
    <ligand>
        <name>a divalent metal cation</name>
        <dbReference type="ChEBI" id="CHEBI:60240"/>
    </ligand>
</feature>
<dbReference type="SUPFAM" id="SSF53098">
    <property type="entry name" value="Ribonuclease H-like"/>
    <property type="match status" value="1"/>
</dbReference>
<dbReference type="Gene3D" id="3.30.420.10">
    <property type="entry name" value="Ribonuclease H-like superfamily/Ribonuclease H"/>
    <property type="match status" value="1"/>
</dbReference>
<gene>
    <name evidence="14" type="ORF">A2946_01870</name>
</gene>
<feature type="binding site" evidence="11">
    <location>
        <position position="148"/>
    </location>
    <ligand>
        <name>a divalent metal cation</name>
        <dbReference type="ChEBI" id="CHEBI:60240"/>
    </ligand>
</feature>
<dbReference type="CDD" id="cd07182">
    <property type="entry name" value="RNase_HII_bacteria_HII_like"/>
    <property type="match status" value="1"/>
</dbReference>
<dbReference type="AlphaFoldDB" id="A0A1G2CMS4"/>
<dbReference type="InterPro" id="IPR012337">
    <property type="entry name" value="RNaseH-like_sf"/>
</dbReference>
<evidence type="ECO:0000256" key="4">
    <source>
        <dbReference type="ARBA" id="ARBA00008378"/>
    </source>
</evidence>
<dbReference type="Proteomes" id="UP000178348">
    <property type="component" value="Unassembled WGS sequence"/>
</dbReference>
<dbReference type="EC" id="3.1.26.4" evidence="12"/>
<dbReference type="InterPro" id="IPR022898">
    <property type="entry name" value="RNase_HII"/>
</dbReference>
<evidence type="ECO:0000256" key="3">
    <source>
        <dbReference type="ARBA" id="ARBA00004496"/>
    </source>
</evidence>
<protein>
    <recommendedName>
        <fullName evidence="12">Ribonuclease</fullName>
        <ecNumber evidence="12">3.1.26.4</ecNumber>
    </recommendedName>
</protein>
<dbReference type="EMBL" id="MHLB01000003">
    <property type="protein sequence ID" value="OGZ02706.1"/>
    <property type="molecule type" value="Genomic_DNA"/>
</dbReference>
<dbReference type="PANTHER" id="PTHR10954">
    <property type="entry name" value="RIBONUCLEASE H2 SUBUNIT A"/>
    <property type="match status" value="1"/>
</dbReference>
<comment type="catalytic activity">
    <reaction evidence="1 11 12">
        <text>Endonucleolytic cleavage to 5'-phosphomonoester.</text>
        <dbReference type="EC" id="3.1.26.4"/>
    </reaction>
</comment>
<comment type="similarity">
    <text evidence="4">Belongs to the RNase HII family. RnhC subfamily.</text>
</comment>
<keyword evidence="10" id="KW-0464">Manganese</keyword>
<comment type="function">
    <text evidence="2 12">Endonuclease that specifically degrades the RNA of RNA-DNA hybrids.</text>
</comment>
<dbReference type="GO" id="GO:0043137">
    <property type="term" value="P:DNA replication, removal of RNA primer"/>
    <property type="evidence" value="ECO:0007669"/>
    <property type="project" value="TreeGrafter"/>
</dbReference>
<evidence type="ECO:0000256" key="12">
    <source>
        <dbReference type="RuleBase" id="RU003515"/>
    </source>
</evidence>
<evidence type="ECO:0000256" key="8">
    <source>
        <dbReference type="ARBA" id="ARBA00022759"/>
    </source>
</evidence>
<evidence type="ECO:0000256" key="7">
    <source>
        <dbReference type="ARBA" id="ARBA00022723"/>
    </source>
</evidence>
<comment type="caution">
    <text evidence="14">The sequence shown here is derived from an EMBL/GenBank/DDBJ whole genome shotgun (WGS) entry which is preliminary data.</text>
</comment>
<dbReference type="GO" id="GO:0006298">
    <property type="term" value="P:mismatch repair"/>
    <property type="evidence" value="ECO:0007669"/>
    <property type="project" value="TreeGrafter"/>
</dbReference>
<proteinExistence type="inferred from homology"/>
<keyword evidence="5" id="KW-0963">Cytoplasm</keyword>
<evidence type="ECO:0000313" key="14">
    <source>
        <dbReference type="EMBL" id="OGZ02706.1"/>
    </source>
</evidence>
<evidence type="ECO:0000256" key="5">
    <source>
        <dbReference type="ARBA" id="ARBA00022490"/>
    </source>
</evidence>
<evidence type="ECO:0000259" key="13">
    <source>
        <dbReference type="PROSITE" id="PS51975"/>
    </source>
</evidence>
<dbReference type="GO" id="GO:0003723">
    <property type="term" value="F:RNA binding"/>
    <property type="evidence" value="ECO:0007669"/>
    <property type="project" value="UniProtKB-UniRule"/>
</dbReference>
<comment type="subcellular location">
    <subcellularLocation>
        <location evidence="3">Cytoplasm</location>
    </subcellularLocation>
</comment>
<evidence type="ECO:0000256" key="2">
    <source>
        <dbReference type="ARBA" id="ARBA00004065"/>
    </source>
</evidence>
<dbReference type="PROSITE" id="PS51975">
    <property type="entry name" value="RNASE_H_2"/>
    <property type="match status" value="1"/>
</dbReference>
<organism evidence="14 15">
    <name type="scientific">Candidatus Liptonbacteria bacterium RIFCSPLOWO2_01_FULL_53_13</name>
    <dbReference type="NCBI Taxonomy" id="1798651"/>
    <lineage>
        <taxon>Bacteria</taxon>
        <taxon>Candidatus Liptoniibacteriota</taxon>
    </lineage>
</organism>
<dbReference type="GO" id="GO:0046872">
    <property type="term" value="F:metal ion binding"/>
    <property type="evidence" value="ECO:0007669"/>
    <property type="project" value="UniProtKB-KW"/>
</dbReference>
<feature type="binding site" evidence="11">
    <location>
        <position position="9"/>
    </location>
    <ligand>
        <name>a divalent metal cation</name>
        <dbReference type="ChEBI" id="CHEBI:60240"/>
    </ligand>
</feature>
<evidence type="ECO:0000256" key="1">
    <source>
        <dbReference type="ARBA" id="ARBA00000077"/>
    </source>
</evidence>
<evidence type="ECO:0000256" key="11">
    <source>
        <dbReference type="PROSITE-ProRule" id="PRU01319"/>
    </source>
</evidence>
<dbReference type="InterPro" id="IPR024567">
    <property type="entry name" value="RNase_HII/HIII_dom"/>
</dbReference>
<keyword evidence="9 11" id="KW-0378">Hydrolase</keyword>
<dbReference type="PANTHER" id="PTHR10954:SF23">
    <property type="entry name" value="RIBONUCLEASE"/>
    <property type="match status" value="1"/>
</dbReference>
<evidence type="ECO:0000256" key="6">
    <source>
        <dbReference type="ARBA" id="ARBA00022722"/>
    </source>
</evidence>